<name>A0AAV0F3V7_9ASTE</name>
<evidence type="ECO:0000313" key="1">
    <source>
        <dbReference type="EMBL" id="CAH9130207.1"/>
    </source>
</evidence>
<dbReference type="AlphaFoldDB" id="A0AAV0F3V7"/>
<evidence type="ECO:0000313" key="2">
    <source>
        <dbReference type="Proteomes" id="UP001152523"/>
    </source>
</evidence>
<keyword evidence="2" id="KW-1185">Reference proteome</keyword>
<accession>A0AAV0F3V7</accession>
<dbReference type="Proteomes" id="UP001152523">
    <property type="component" value="Unassembled WGS sequence"/>
</dbReference>
<sequence>MFMATQPTSVEAPVSSHMALFIKVSPTDNWRRRKRFKFENARLGEDDECHAIVTNSWSAGSHLYVSDRLSLCGKELLRRASCRQRGFGVEIEACKRRLAWLGDKQDRRSISKFL</sequence>
<comment type="caution">
    <text evidence="1">The sequence shown here is derived from an EMBL/GenBank/DDBJ whole genome shotgun (WGS) entry which is preliminary data.</text>
</comment>
<proteinExistence type="predicted"/>
<organism evidence="1 2">
    <name type="scientific">Cuscuta epithymum</name>
    <dbReference type="NCBI Taxonomy" id="186058"/>
    <lineage>
        <taxon>Eukaryota</taxon>
        <taxon>Viridiplantae</taxon>
        <taxon>Streptophyta</taxon>
        <taxon>Embryophyta</taxon>
        <taxon>Tracheophyta</taxon>
        <taxon>Spermatophyta</taxon>
        <taxon>Magnoliopsida</taxon>
        <taxon>eudicotyledons</taxon>
        <taxon>Gunneridae</taxon>
        <taxon>Pentapetalae</taxon>
        <taxon>asterids</taxon>
        <taxon>lamiids</taxon>
        <taxon>Solanales</taxon>
        <taxon>Convolvulaceae</taxon>
        <taxon>Cuscuteae</taxon>
        <taxon>Cuscuta</taxon>
        <taxon>Cuscuta subgen. Cuscuta</taxon>
    </lineage>
</organism>
<protein>
    <submittedName>
        <fullName evidence="1">Uncharacterized protein</fullName>
    </submittedName>
</protein>
<gene>
    <name evidence="1" type="ORF">CEPIT_LOCUS30453</name>
</gene>
<reference evidence="1" key="1">
    <citation type="submission" date="2022-07" db="EMBL/GenBank/DDBJ databases">
        <authorList>
            <person name="Macas J."/>
            <person name="Novak P."/>
            <person name="Neumann P."/>
        </authorList>
    </citation>
    <scope>NUCLEOTIDE SEQUENCE</scope>
</reference>
<dbReference type="EMBL" id="CAMAPF010000958">
    <property type="protein sequence ID" value="CAH9130207.1"/>
    <property type="molecule type" value="Genomic_DNA"/>
</dbReference>